<evidence type="ECO:0000313" key="3">
    <source>
        <dbReference type="Proteomes" id="UP000078559"/>
    </source>
</evidence>
<evidence type="ECO:0008006" key="4">
    <source>
        <dbReference type="Google" id="ProtNLM"/>
    </source>
</evidence>
<reference evidence="2" key="1">
    <citation type="submission" date="2014-12" db="EMBL/GenBank/DDBJ databases">
        <title>Genome Sequence of Valsa Canker Pathogens Uncovers a Specific Adaption of Colonization on Woody Bark.</title>
        <authorList>
            <person name="Yin Z."/>
            <person name="Liu H."/>
            <person name="Gao X."/>
            <person name="Li Z."/>
            <person name="Song N."/>
            <person name="Ke X."/>
            <person name="Dai Q."/>
            <person name="Wu Y."/>
            <person name="Sun Y."/>
            <person name="Xu J.-R."/>
            <person name="Kang Z.K."/>
            <person name="Wang L."/>
            <person name="Huang L."/>
        </authorList>
    </citation>
    <scope>NUCLEOTIDE SEQUENCE [LARGE SCALE GENOMIC DNA]</scope>
    <source>
        <strain evidence="2">03-8</strain>
    </source>
</reference>
<evidence type="ECO:0000256" key="1">
    <source>
        <dbReference type="SAM" id="MobiDB-lite"/>
    </source>
</evidence>
<sequence length="351" mass="36992">MTATSSAPETGPTPNNDLPIVEPILTPTTTPPPADSKTSSSSSSSAAAAAAARPSPSKTTLPALLKSLPSSADAFLSHLQRCLATPSGVDTLLLFICYLSRFTGAALTRLSQALLVRHTARELVALVFTLPPKTAVILEATGGKSAHPRSAAAAQLAALLGKRLANLGSLASEARTIARLWGLVGMYFWAKRLTLRLFARGPGDGDSTSTSTSKLAALVDWVQLITCGAFQVLENGAYLSGRGVLGWTPAQQGRAYVLGSKWLSVYTALELGRLLAELVAKSGREQEQSEVSAKEKGEMDALRRSMAINLAWAPLTLHWSTEKGFLSDLVVGAGGCIPGVLQMRKLWRDTA</sequence>
<organism evidence="2 3">
    <name type="scientific">Cytospora mali</name>
    <name type="common">Apple Valsa canker fungus</name>
    <name type="synonym">Valsa mali</name>
    <dbReference type="NCBI Taxonomy" id="578113"/>
    <lineage>
        <taxon>Eukaryota</taxon>
        <taxon>Fungi</taxon>
        <taxon>Dikarya</taxon>
        <taxon>Ascomycota</taxon>
        <taxon>Pezizomycotina</taxon>
        <taxon>Sordariomycetes</taxon>
        <taxon>Sordariomycetidae</taxon>
        <taxon>Diaporthales</taxon>
        <taxon>Cytosporaceae</taxon>
        <taxon>Cytospora</taxon>
    </lineage>
</organism>
<gene>
    <name evidence="2" type="ORF">VM1G_00634</name>
</gene>
<accession>A0A194VKU7</accession>
<dbReference type="OrthoDB" id="10005898at2759"/>
<feature type="compositionally biased region" description="Low complexity" evidence="1">
    <location>
        <begin position="35"/>
        <end position="58"/>
    </location>
</feature>
<feature type="compositionally biased region" description="Polar residues" evidence="1">
    <location>
        <begin position="1"/>
        <end position="16"/>
    </location>
</feature>
<dbReference type="PANTHER" id="PTHR12652:SF25">
    <property type="entry name" value="MICROBODY (PEROXISOME) PROLIFERATION PROTEIN PEROXIN 11C (EUROFUNG)"/>
    <property type="match status" value="1"/>
</dbReference>
<evidence type="ECO:0000313" key="2">
    <source>
        <dbReference type="EMBL" id="KUI64588.1"/>
    </source>
</evidence>
<dbReference type="PANTHER" id="PTHR12652">
    <property type="entry name" value="PEROXISOMAL BIOGENESIS FACTOR 11"/>
    <property type="match status" value="1"/>
</dbReference>
<proteinExistence type="predicted"/>
<name>A0A194VKU7_CYTMA</name>
<keyword evidence="3" id="KW-1185">Reference proteome</keyword>
<dbReference type="EMBL" id="CM003098">
    <property type="protein sequence ID" value="KUI64588.1"/>
    <property type="molecule type" value="Genomic_DNA"/>
</dbReference>
<dbReference type="SMR" id="A0A194VKU7"/>
<feature type="region of interest" description="Disordered" evidence="1">
    <location>
        <begin position="1"/>
        <end position="58"/>
    </location>
</feature>
<dbReference type="Proteomes" id="UP000078559">
    <property type="component" value="Chromosome 1"/>
</dbReference>
<dbReference type="AlphaFoldDB" id="A0A194VKU7"/>
<protein>
    <recommendedName>
        <fullName evidence="4">Peroxisomal membrane protein 11C</fullName>
    </recommendedName>
</protein>